<sequence>MSDQHMILKDKKDPHSPLQHFTCTELRTVMMNISVYGEMAFYVMPDEFFRTRVLGFSLTKEI</sequence>
<evidence type="ECO:0000313" key="1">
    <source>
        <dbReference type="EMBL" id="KAG2283326.1"/>
    </source>
</evidence>
<evidence type="ECO:0000313" key="2">
    <source>
        <dbReference type="Proteomes" id="UP000886595"/>
    </source>
</evidence>
<name>A0A8X7UP72_BRACI</name>
<dbReference type="Proteomes" id="UP000886595">
    <property type="component" value="Unassembled WGS sequence"/>
</dbReference>
<gene>
    <name evidence="1" type="ORF">Bca52824_054546</name>
</gene>
<comment type="caution">
    <text evidence="1">The sequence shown here is derived from an EMBL/GenBank/DDBJ whole genome shotgun (WGS) entry which is preliminary data.</text>
</comment>
<dbReference type="EMBL" id="JAAMPC010000011">
    <property type="protein sequence ID" value="KAG2283326.1"/>
    <property type="molecule type" value="Genomic_DNA"/>
</dbReference>
<accession>A0A8X7UP72</accession>
<proteinExistence type="predicted"/>
<organism evidence="1 2">
    <name type="scientific">Brassica carinata</name>
    <name type="common">Ethiopian mustard</name>
    <name type="synonym">Abyssinian cabbage</name>
    <dbReference type="NCBI Taxonomy" id="52824"/>
    <lineage>
        <taxon>Eukaryota</taxon>
        <taxon>Viridiplantae</taxon>
        <taxon>Streptophyta</taxon>
        <taxon>Embryophyta</taxon>
        <taxon>Tracheophyta</taxon>
        <taxon>Spermatophyta</taxon>
        <taxon>Magnoliopsida</taxon>
        <taxon>eudicotyledons</taxon>
        <taxon>Gunneridae</taxon>
        <taxon>Pentapetalae</taxon>
        <taxon>rosids</taxon>
        <taxon>malvids</taxon>
        <taxon>Brassicales</taxon>
        <taxon>Brassicaceae</taxon>
        <taxon>Brassiceae</taxon>
        <taxon>Brassica</taxon>
    </lineage>
</organism>
<protein>
    <submittedName>
        <fullName evidence="1">Uncharacterized protein</fullName>
    </submittedName>
</protein>
<keyword evidence="2" id="KW-1185">Reference proteome</keyword>
<reference evidence="1 2" key="1">
    <citation type="submission" date="2020-02" db="EMBL/GenBank/DDBJ databases">
        <authorList>
            <person name="Ma Q."/>
            <person name="Huang Y."/>
            <person name="Song X."/>
            <person name="Pei D."/>
        </authorList>
    </citation>
    <scope>NUCLEOTIDE SEQUENCE [LARGE SCALE GENOMIC DNA]</scope>
    <source>
        <strain evidence="1">Sxm20200214</strain>
        <tissue evidence="1">Leaf</tissue>
    </source>
</reference>
<dbReference type="AlphaFoldDB" id="A0A8X7UP72"/>